<protein>
    <submittedName>
        <fullName evidence="2">Uncharacterized protein</fullName>
    </submittedName>
</protein>
<keyword evidence="3" id="KW-1185">Reference proteome</keyword>
<accession>A0A484B8E5</accession>
<feature type="compositionally biased region" description="Polar residues" evidence="1">
    <location>
        <begin position="38"/>
        <end position="61"/>
    </location>
</feature>
<gene>
    <name evidence="2" type="ORF">AWZ03_008397</name>
</gene>
<organism evidence="2 3">
    <name type="scientific">Drosophila navojoa</name>
    <name type="common">Fruit fly</name>
    <dbReference type="NCBI Taxonomy" id="7232"/>
    <lineage>
        <taxon>Eukaryota</taxon>
        <taxon>Metazoa</taxon>
        <taxon>Ecdysozoa</taxon>
        <taxon>Arthropoda</taxon>
        <taxon>Hexapoda</taxon>
        <taxon>Insecta</taxon>
        <taxon>Pterygota</taxon>
        <taxon>Neoptera</taxon>
        <taxon>Endopterygota</taxon>
        <taxon>Diptera</taxon>
        <taxon>Brachycera</taxon>
        <taxon>Muscomorpha</taxon>
        <taxon>Ephydroidea</taxon>
        <taxon>Drosophilidae</taxon>
        <taxon>Drosophila</taxon>
    </lineage>
</organism>
<reference evidence="2 3" key="1">
    <citation type="journal article" date="2019" name="J. Hered.">
        <title>An Improved Genome Assembly for Drosophila navojoa, the Basal Species in the mojavensis Cluster.</title>
        <authorList>
            <person name="Vanderlinde T."/>
            <person name="Dupim E.G."/>
            <person name="Nazario-Yepiz N.O."/>
            <person name="Carvalho A.B."/>
        </authorList>
    </citation>
    <scope>NUCLEOTIDE SEQUENCE [LARGE SCALE GENOMIC DNA]</scope>
    <source>
        <strain evidence="2">Navoj_Jal97</strain>
        <tissue evidence="2">Whole organism</tissue>
    </source>
</reference>
<evidence type="ECO:0000313" key="2">
    <source>
        <dbReference type="EMBL" id="TDG45147.1"/>
    </source>
</evidence>
<proteinExistence type="predicted"/>
<name>A0A484B8E5_DRONA</name>
<dbReference type="AlphaFoldDB" id="A0A484B8E5"/>
<dbReference type="EMBL" id="LSRL02000084">
    <property type="protein sequence ID" value="TDG45147.1"/>
    <property type="molecule type" value="Genomic_DNA"/>
</dbReference>
<dbReference type="Proteomes" id="UP000295192">
    <property type="component" value="Unassembled WGS sequence"/>
</dbReference>
<feature type="compositionally biased region" description="Low complexity" evidence="1">
    <location>
        <begin position="1"/>
        <end position="37"/>
    </location>
</feature>
<feature type="region of interest" description="Disordered" evidence="1">
    <location>
        <begin position="1"/>
        <end position="61"/>
    </location>
</feature>
<sequence>MRNISSSSNSNSSNVGNINSSNNNCSNINSSSSSSSIRGNMNLDSDPWQTNESNGALSVPSSQRLREILLRSLCSDAFANVVAGSWTEGEERGAPATSMPVARCPWTKSDSELLELESLSGNAPCLKFATCHNNNGTSNNNNNNNNVQQSMAIVAGTVACPRKMRPQQPEGCFLALPLPPPVARAQINFIILVGWSFSFDA</sequence>
<evidence type="ECO:0000313" key="3">
    <source>
        <dbReference type="Proteomes" id="UP000295192"/>
    </source>
</evidence>
<comment type="caution">
    <text evidence="2">The sequence shown here is derived from an EMBL/GenBank/DDBJ whole genome shotgun (WGS) entry which is preliminary data.</text>
</comment>
<evidence type="ECO:0000256" key="1">
    <source>
        <dbReference type="SAM" id="MobiDB-lite"/>
    </source>
</evidence>